<dbReference type="Proteomes" id="UP000199628">
    <property type="component" value="Unassembled WGS sequence"/>
</dbReference>
<dbReference type="STRING" id="639004.SAMN04488239_101436"/>
<dbReference type="RefSeq" id="WP_093027204.1">
    <property type="nucleotide sequence ID" value="NZ_FMZV01000001.1"/>
</dbReference>
<feature type="transmembrane region" description="Helical" evidence="1">
    <location>
        <begin position="28"/>
        <end position="50"/>
    </location>
</feature>
<evidence type="ECO:0008006" key="4">
    <source>
        <dbReference type="Google" id="ProtNLM"/>
    </source>
</evidence>
<evidence type="ECO:0000313" key="3">
    <source>
        <dbReference type="Proteomes" id="UP000199628"/>
    </source>
</evidence>
<name>A0A1G6JTL0_9RHOB</name>
<organism evidence="2 3">
    <name type="scientific">Ruegeria marina</name>
    <dbReference type="NCBI Taxonomy" id="639004"/>
    <lineage>
        <taxon>Bacteria</taxon>
        <taxon>Pseudomonadati</taxon>
        <taxon>Pseudomonadota</taxon>
        <taxon>Alphaproteobacteria</taxon>
        <taxon>Rhodobacterales</taxon>
        <taxon>Roseobacteraceae</taxon>
        <taxon>Ruegeria</taxon>
    </lineage>
</organism>
<dbReference type="AlphaFoldDB" id="A0A1G6JTL0"/>
<evidence type="ECO:0000256" key="1">
    <source>
        <dbReference type="SAM" id="Phobius"/>
    </source>
</evidence>
<proteinExistence type="predicted"/>
<keyword evidence="1" id="KW-0812">Transmembrane</keyword>
<keyword evidence="1" id="KW-0472">Membrane</keyword>
<gene>
    <name evidence="2" type="ORF">SAMN04488239_101436</name>
</gene>
<reference evidence="3" key="1">
    <citation type="submission" date="2016-10" db="EMBL/GenBank/DDBJ databases">
        <authorList>
            <person name="Varghese N."/>
            <person name="Submissions S."/>
        </authorList>
    </citation>
    <scope>NUCLEOTIDE SEQUENCE [LARGE SCALE GENOMIC DNA]</scope>
    <source>
        <strain evidence="3">CGMCC 1.9108</strain>
    </source>
</reference>
<dbReference type="EMBL" id="FMZV01000001">
    <property type="protein sequence ID" value="SDC22109.1"/>
    <property type="molecule type" value="Genomic_DNA"/>
</dbReference>
<evidence type="ECO:0000313" key="2">
    <source>
        <dbReference type="EMBL" id="SDC22109.1"/>
    </source>
</evidence>
<sequence>MIVIAAALVGALLGGLTARRRNGTTADIAQYAAGYAIAFALLGMIATLVIHRLMV</sequence>
<keyword evidence="3" id="KW-1185">Reference proteome</keyword>
<protein>
    <recommendedName>
        <fullName evidence="4">PEP-CTERM protein-sorting domain-containing protein</fullName>
    </recommendedName>
</protein>
<keyword evidence="1" id="KW-1133">Transmembrane helix</keyword>
<accession>A0A1G6JTL0</accession>